<dbReference type="Proteomes" id="UP000319263">
    <property type="component" value="Chromosome"/>
</dbReference>
<keyword evidence="2" id="KW-1185">Reference proteome</keyword>
<accession>A0A516Q185</accession>
<dbReference type="PANTHER" id="PTHR40267:SF1">
    <property type="entry name" value="BLR3294 PROTEIN"/>
    <property type="match status" value="1"/>
</dbReference>
<sequence>MYVEGSRLAVGIVVPHDMALDRELWRWAPDDVSLLFTRTPYSPLEVTTELVIDLSDPEMIGRTATDLVSAEPLAYAYGCTSGSFINGVAGEHAIVDAITTTTGRPSITTSGALVTAIRELGLRRVAVANPYRLDISIAFERYLDEVGIAVAGSRNLDLRHDIWHVGYPVTRELLLSADSPDADGIVVCCTNLATYDLIAEVEATIGKPVISSNQATVWALLRLVGAPAIGPGQRLLRTPIGAAR</sequence>
<gene>
    <name evidence="1" type="ORF">FOE78_15805</name>
</gene>
<dbReference type="Gene3D" id="3.40.50.12500">
    <property type="match status" value="1"/>
</dbReference>
<protein>
    <submittedName>
        <fullName evidence="1">Asp/Glu racemase</fullName>
    </submittedName>
</protein>
<organism evidence="1 2">
    <name type="scientific">Microlunatus elymi</name>
    <dbReference type="NCBI Taxonomy" id="2596828"/>
    <lineage>
        <taxon>Bacteria</taxon>
        <taxon>Bacillati</taxon>
        <taxon>Actinomycetota</taxon>
        <taxon>Actinomycetes</taxon>
        <taxon>Propionibacteriales</taxon>
        <taxon>Propionibacteriaceae</taxon>
        <taxon>Microlunatus</taxon>
    </lineage>
</organism>
<dbReference type="PIRSF" id="PIRSF015736">
    <property type="entry name" value="MI"/>
    <property type="match status" value="1"/>
</dbReference>
<dbReference type="KEGG" id="mik:FOE78_15805"/>
<evidence type="ECO:0000313" key="1">
    <source>
        <dbReference type="EMBL" id="QDP97195.1"/>
    </source>
</evidence>
<dbReference type="InterPro" id="IPR026286">
    <property type="entry name" value="MaiA/AMDase"/>
</dbReference>
<dbReference type="InterPro" id="IPR053714">
    <property type="entry name" value="Iso_Racemase_Enz_sf"/>
</dbReference>
<dbReference type="EMBL" id="CP041692">
    <property type="protein sequence ID" value="QDP97195.1"/>
    <property type="molecule type" value="Genomic_DNA"/>
</dbReference>
<name>A0A516Q185_9ACTN</name>
<dbReference type="Pfam" id="PF17645">
    <property type="entry name" value="Amdase"/>
    <property type="match status" value="1"/>
</dbReference>
<dbReference type="PANTHER" id="PTHR40267">
    <property type="entry name" value="BLR3294 PROTEIN"/>
    <property type="match status" value="1"/>
</dbReference>
<proteinExistence type="predicted"/>
<dbReference type="AlphaFoldDB" id="A0A516Q185"/>
<reference evidence="1 2" key="1">
    <citation type="submission" date="2019-07" db="EMBL/GenBank/DDBJ databases">
        <title>Microlunatus dokdonensis sp. nov. isolated from the rhizospheric soil of the wild plant Elymus tsukushiensis.</title>
        <authorList>
            <person name="Ghim S.-Y."/>
            <person name="Hwang Y.-J."/>
            <person name="Son J.-S."/>
            <person name="Shin J.-H."/>
        </authorList>
    </citation>
    <scope>NUCLEOTIDE SEQUENCE [LARGE SCALE GENOMIC DNA]</scope>
    <source>
        <strain evidence="1 2">KUDC0627</strain>
    </source>
</reference>
<dbReference type="RefSeq" id="WP_143987156.1">
    <property type="nucleotide sequence ID" value="NZ_CP041692.1"/>
</dbReference>
<dbReference type="OrthoDB" id="4537983at2"/>
<evidence type="ECO:0000313" key="2">
    <source>
        <dbReference type="Proteomes" id="UP000319263"/>
    </source>
</evidence>